<dbReference type="AlphaFoldDB" id="A0AB34GGZ0"/>
<comment type="function">
    <text evidence="10">Protein-lysine methyltransferase that selectively trimethylates residues in heat shock protein 70 (HSP70) family members. Contributes to the in vivo trimethylation of Lys residues in HSPA1 and HSPA8. In vitro methylates 'Lys-561' in HSPA1, 'Lys-564' in HSPA2, 'Lys-585' in HSPA5, 'Lys-563' in HSPA6 and 'Lys-561' in HSPA8.</text>
</comment>
<evidence type="ECO:0000313" key="12">
    <source>
        <dbReference type="Proteomes" id="UP001159641"/>
    </source>
</evidence>
<dbReference type="Gene3D" id="3.40.50.150">
    <property type="entry name" value="Vaccinia Virus protein VP39"/>
    <property type="match status" value="1"/>
</dbReference>
<dbReference type="InterPro" id="IPR029063">
    <property type="entry name" value="SAM-dependent_MTases_sf"/>
</dbReference>
<sequence>MALVPYEETAEMGLQRFHKPLATFSLANHTIQIRQDWKQLGVSAVVWDAAVILATYLEMGAVELRGCSAVELGAGTGLVGMVAALLVKLGFREMKPLSEVLIRGGPRLKPGAHVTITDRKVALEFLKSNVQANLPPHIQPRAVVKELTWGQNLGSFSPGEFDLILGADIIYLEETFTDLLQTLEHLCSNHSVILLACRIRYERDHNFLAMLERQFTVSKVHYDPEKDVRIYKAQRRSLREDL</sequence>
<evidence type="ECO:0000256" key="3">
    <source>
        <dbReference type="ARBA" id="ARBA00022603"/>
    </source>
</evidence>
<comment type="caution">
    <text evidence="11">The sequence shown here is derived from an EMBL/GenBank/DDBJ whole genome shotgun (WGS) entry which is preliminary data.</text>
</comment>
<evidence type="ECO:0000256" key="7">
    <source>
        <dbReference type="ARBA" id="ARBA00040801"/>
    </source>
</evidence>
<dbReference type="GO" id="GO:0032259">
    <property type="term" value="P:methylation"/>
    <property type="evidence" value="ECO:0007669"/>
    <property type="project" value="UniProtKB-KW"/>
</dbReference>
<dbReference type="GO" id="GO:0005829">
    <property type="term" value="C:cytosol"/>
    <property type="evidence" value="ECO:0007669"/>
    <property type="project" value="TreeGrafter"/>
</dbReference>
<protein>
    <recommendedName>
        <fullName evidence="7">Protein N-lysine methyltransferase METTL21A</fullName>
    </recommendedName>
    <alternativeName>
        <fullName evidence="8">Methyltransferase-like protein 21A</fullName>
    </alternativeName>
</protein>
<evidence type="ECO:0000256" key="1">
    <source>
        <dbReference type="ARBA" id="ARBA00004496"/>
    </source>
</evidence>
<organism evidence="11 12">
    <name type="scientific">Eschrichtius robustus</name>
    <name type="common">California gray whale</name>
    <name type="synonym">Eschrichtius gibbosus</name>
    <dbReference type="NCBI Taxonomy" id="9764"/>
    <lineage>
        <taxon>Eukaryota</taxon>
        <taxon>Metazoa</taxon>
        <taxon>Chordata</taxon>
        <taxon>Craniata</taxon>
        <taxon>Vertebrata</taxon>
        <taxon>Euteleostomi</taxon>
        <taxon>Mammalia</taxon>
        <taxon>Eutheria</taxon>
        <taxon>Laurasiatheria</taxon>
        <taxon>Artiodactyla</taxon>
        <taxon>Whippomorpha</taxon>
        <taxon>Cetacea</taxon>
        <taxon>Mysticeti</taxon>
        <taxon>Eschrichtiidae</taxon>
        <taxon>Eschrichtius</taxon>
    </lineage>
</organism>
<keyword evidence="12" id="KW-1185">Reference proteome</keyword>
<evidence type="ECO:0000313" key="11">
    <source>
        <dbReference type="EMBL" id="KAJ8778904.1"/>
    </source>
</evidence>
<evidence type="ECO:0000256" key="8">
    <source>
        <dbReference type="ARBA" id="ARBA00041632"/>
    </source>
</evidence>
<evidence type="ECO:0000256" key="4">
    <source>
        <dbReference type="ARBA" id="ARBA00022679"/>
    </source>
</evidence>
<dbReference type="Pfam" id="PF10294">
    <property type="entry name" value="Methyltransf_16"/>
    <property type="match status" value="1"/>
</dbReference>
<evidence type="ECO:0000256" key="6">
    <source>
        <dbReference type="ARBA" id="ARBA00038029"/>
    </source>
</evidence>
<dbReference type="SUPFAM" id="SSF53335">
    <property type="entry name" value="S-adenosyl-L-methionine-dependent methyltransferases"/>
    <property type="match status" value="1"/>
</dbReference>
<comment type="similarity">
    <text evidence="6">Belongs to the methyltransferase superfamily. METTL21 family.</text>
</comment>
<dbReference type="GO" id="GO:0008168">
    <property type="term" value="F:methyltransferase activity"/>
    <property type="evidence" value="ECO:0007669"/>
    <property type="project" value="UniProtKB-KW"/>
</dbReference>
<keyword evidence="4" id="KW-0808">Transferase</keyword>
<evidence type="ECO:0000256" key="5">
    <source>
        <dbReference type="ARBA" id="ARBA00022691"/>
    </source>
</evidence>
<dbReference type="PANTHER" id="PTHR14614:SF14">
    <property type="entry name" value="PROTEIN N-LYSINE METHYLTRANSFERASE METTL21A"/>
    <property type="match status" value="1"/>
</dbReference>
<dbReference type="Proteomes" id="UP001159641">
    <property type="component" value="Unassembled WGS sequence"/>
</dbReference>
<gene>
    <name evidence="11" type="ORF">J1605_013138</name>
</gene>
<evidence type="ECO:0000256" key="10">
    <source>
        <dbReference type="ARBA" id="ARBA00053111"/>
    </source>
</evidence>
<dbReference type="FunFam" id="3.40.50.150:FF:000137">
    <property type="entry name" value="protein N-lysine methyltransferase METTL21A"/>
    <property type="match status" value="1"/>
</dbReference>
<keyword evidence="3" id="KW-0489">Methyltransferase</keyword>
<keyword evidence="2" id="KW-0963">Cytoplasm</keyword>
<proteinExistence type="inferred from homology"/>
<dbReference type="InterPro" id="IPR019410">
    <property type="entry name" value="Methyltransf_16"/>
</dbReference>
<dbReference type="GO" id="GO:0032991">
    <property type="term" value="C:protein-containing complex"/>
    <property type="evidence" value="ECO:0007669"/>
    <property type="project" value="TreeGrafter"/>
</dbReference>
<dbReference type="EMBL" id="JAIQCJ010002233">
    <property type="protein sequence ID" value="KAJ8778904.1"/>
    <property type="molecule type" value="Genomic_DNA"/>
</dbReference>
<dbReference type="PANTHER" id="PTHR14614">
    <property type="entry name" value="HEPATOCELLULAR CARCINOMA-ASSOCIATED ANTIGEN"/>
    <property type="match status" value="1"/>
</dbReference>
<name>A0AB34GGZ0_ESCRO</name>
<comment type="subcellular location">
    <subcellularLocation>
        <location evidence="1">Cytoplasm</location>
    </subcellularLocation>
</comment>
<evidence type="ECO:0000256" key="2">
    <source>
        <dbReference type="ARBA" id="ARBA00022490"/>
    </source>
</evidence>
<accession>A0AB34GGZ0</accession>
<comment type="catalytic activity">
    <reaction evidence="9">
        <text>L-lysyl-[protein] + 3 S-adenosyl-L-methionine = N(6),N(6),N(6)-trimethyl-L-lysyl-[protein] + 3 S-adenosyl-L-homocysteine + 3 H(+)</text>
        <dbReference type="Rhea" id="RHEA:54192"/>
        <dbReference type="Rhea" id="RHEA-COMP:9752"/>
        <dbReference type="Rhea" id="RHEA-COMP:13826"/>
        <dbReference type="ChEBI" id="CHEBI:15378"/>
        <dbReference type="ChEBI" id="CHEBI:29969"/>
        <dbReference type="ChEBI" id="CHEBI:57856"/>
        <dbReference type="ChEBI" id="CHEBI:59789"/>
        <dbReference type="ChEBI" id="CHEBI:61961"/>
    </reaction>
    <physiologicalReaction direction="left-to-right" evidence="9">
        <dbReference type="Rhea" id="RHEA:54193"/>
    </physiologicalReaction>
</comment>
<evidence type="ECO:0000256" key="9">
    <source>
        <dbReference type="ARBA" id="ARBA00049497"/>
    </source>
</evidence>
<reference evidence="11 12" key="1">
    <citation type="submission" date="2022-11" db="EMBL/GenBank/DDBJ databases">
        <title>Whole genome sequence of Eschrichtius robustus ER-17-0199.</title>
        <authorList>
            <person name="Bruniche-Olsen A."/>
            <person name="Black A.N."/>
            <person name="Fields C.J."/>
            <person name="Walden K."/>
            <person name="Dewoody J.A."/>
        </authorList>
    </citation>
    <scope>NUCLEOTIDE SEQUENCE [LARGE SCALE GENOMIC DNA]</scope>
    <source>
        <strain evidence="11">ER-17-0199</strain>
        <tissue evidence="11">Blubber</tissue>
    </source>
</reference>
<keyword evidence="5" id="KW-0949">S-adenosyl-L-methionine</keyword>